<keyword evidence="6" id="KW-1133">Transmembrane helix</keyword>
<proteinExistence type="predicted"/>
<keyword evidence="2 4" id="KW-0472">Membrane</keyword>
<comment type="caution">
    <text evidence="8">The sequence shown here is derived from an EMBL/GenBank/DDBJ whole genome shotgun (WGS) entry which is preliminary data.</text>
</comment>
<feature type="compositionally biased region" description="Polar residues" evidence="5">
    <location>
        <begin position="287"/>
        <end position="302"/>
    </location>
</feature>
<organism evidence="8 9">
    <name type="scientific">Patiriisocius marinus</name>
    <dbReference type="NCBI Taxonomy" id="1397112"/>
    <lineage>
        <taxon>Bacteria</taxon>
        <taxon>Pseudomonadati</taxon>
        <taxon>Bacteroidota</taxon>
        <taxon>Flavobacteriia</taxon>
        <taxon>Flavobacteriales</taxon>
        <taxon>Flavobacteriaceae</taxon>
        <taxon>Patiriisocius</taxon>
    </lineage>
</organism>
<sequence length="317" mass="34411">MSKKAMYLLGILLTILIGTYFYWKLCCNECCNDDATKAGSKKEKSLNEKVNSKVSTEKATSNAFALSDAESGFGYSSNDNFNFDTNGFAILDPVASSIDTGLVKLKSFLDSNVDKTIDITGHYTSTETNNSAYPNLGLARANAVKNYMVSNGINSRQINTMSNLNDTLIPDGTIYKGPVTYSFTTVTDDLAQKAADNLAAIKVRLNASPLTLYFNTGEASIDLTTEQRQIIADLSKYLDKVPSSKLSIVGHTDNTGSRATNIQLGQGRADFAKKYFINNGISEAKIETSSRGPDTPVTTNDTEIGRSKNRRTVVSLN</sequence>
<comment type="subcellular location">
    <subcellularLocation>
        <location evidence="1">Cell outer membrane</location>
    </subcellularLocation>
</comment>
<evidence type="ECO:0000256" key="4">
    <source>
        <dbReference type="PROSITE-ProRule" id="PRU00473"/>
    </source>
</evidence>
<name>A0A5J4IXE6_9FLAO</name>
<dbReference type="SUPFAM" id="SSF103088">
    <property type="entry name" value="OmpA-like"/>
    <property type="match status" value="2"/>
</dbReference>
<dbReference type="CDD" id="cd07185">
    <property type="entry name" value="OmpA_C-like"/>
    <property type="match status" value="1"/>
</dbReference>
<evidence type="ECO:0000259" key="7">
    <source>
        <dbReference type="PROSITE" id="PS51123"/>
    </source>
</evidence>
<evidence type="ECO:0000256" key="6">
    <source>
        <dbReference type="SAM" id="Phobius"/>
    </source>
</evidence>
<feature type="region of interest" description="Disordered" evidence="5">
    <location>
        <begin position="286"/>
        <end position="317"/>
    </location>
</feature>
<accession>A0A5J4IXE6</accession>
<keyword evidence="6" id="KW-0812">Transmembrane</keyword>
<evidence type="ECO:0000313" key="8">
    <source>
        <dbReference type="EMBL" id="GER58540.1"/>
    </source>
</evidence>
<dbReference type="InterPro" id="IPR006664">
    <property type="entry name" value="OMP_bac"/>
</dbReference>
<evidence type="ECO:0000313" key="9">
    <source>
        <dbReference type="Proteomes" id="UP000326509"/>
    </source>
</evidence>
<dbReference type="InterPro" id="IPR050330">
    <property type="entry name" value="Bact_OuterMem_StrucFunc"/>
</dbReference>
<dbReference type="PRINTS" id="PR01021">
    <property type="entry name" value="OMPADOMAIN"/>
</dbReference>
<dbReference type="InterPro" id="IPR036737">
    <property type="entry name" value="OmpA-like_sf"/>
</dbReference>
<keyword evidence="3" id="KW-0998">Cell outer membrane</keyword>
<evidence type="ECO:0000256" key="5">
    <source>
        <dbReference type="SAM" id="MobiDB-lite"/>
    </source>
</evidence>
<dbReference type="Gene3D" id="3.30.1330.60">
    <property type="entry name" value="OmpA-like domain"/>
    <property type="match status" value="2"/>
</dbReference>
<dbReference type="OrthoDB" id="9763897at2"/>
<gene>
    <name evidence="8" type="ORF">ULMA_06480</name>
</gene>
<dbReference type="InterPro" id="IPR006665">
    <property type="entry name" value="OmpA-like"/>
</dbReference>
<keyword evidence="9" id="KW-1185">Reference proteome</keyword>
<dbReference type="AlphaFoldDB" id="A0A5J4IXE6"/>
<dbReference type="EMBL" id="BKCG01000001">
    <property type="protein sequence ID" value="GER58540.1"/>
    <property type="molecule type" value="Genomic_DNA"/>
</dbReference>
<dbReference type="Pfam" id="PF00691">
    <property type="entry name" value="OmpA"/>
    <property type="match status" value="2"/>
</dbReference>
<feature type="transmembrane region" description="Helical" evidence="6">
    <location>
        <begin position="5"/>
        <end position="23"/>
    </location>
</feature>
<dbReference type="PROSITE" id="PS51123">
    <property type="entry name" value="OMPA_2"/>
    <property type="match status" value="1"/>
</dbReference>
<evidence type="ECO:0000256" key="3">
    <source>
        <dbReference type="ARBA" id="ARBA00023237"/>
    </source>
</evidence>
<dbReference type="PANTHER" id="PTHR30329:SF21">
    <property type="entry name" value="LIPOPROTEIN YIAD-RELATED"/>
    <property type="match status" value="1"/>
</dbReference>
<dbReference type="GO" id="GO:0009279">
    <property type="term" value="C:cell outer membrane"/>
    <property type="evidence" value="ECO:0007669"/>
    <property type="project" value="UniProtKB-SubCell"/>
</dbReference>
<evidence type="ECO:0000256" key="1">
    <source>
        <dbReference type="ARBA" id="ARBA00004442"/>
    </source>
</evidence>
<dbReference type="RefSeq" id="WP_151672611.1">
    <property type="nucleotide sequence ID" value="NZ_BKCG01000001.1"/>
</dbReference>
<dbReference type="PANTHER" id="PTHR30329">
    <property type="entry name" value="STATOR ELEMENT OF FLAGELLAR MOTOR COMPLEX"/>
    <property type="match status" value="1"/>
</dbReference>
<protein>
    <recommendedName>
        <fullName evidence="7">OmpA-like domain-containing protein</fullName>
    </recommendedName>
</protein>
<evidence type="ECO:0000256" key="2">
    <source>
        <dbReference type="ARBA" id="ARBA00023136"/>
    </source>
</evidence>
<feature type="domain" description="OmpA-like" evidence="7">
    <location>
        <begin position="201"/>
        <end position="317"/>
    </location>
</feature>
<reference evidence="8 9" key="1">
    <citation type="submission" date="2019-08" db="EMBL/GenBank/DDBJ databases">
        <title>Draft genome sequence of Ulvibacter marinus type strain NBRC 109484.</title>
        <authorList>
            <person name="Kawano K."/>
            <person name="Ushijima N."/>
            <person name="Kihara M."/>
            <person name="Itoh H."/>
        </authorList>
    </citation>
    <scope>NUCLEOTIDE SEQUENCE [LARGE SCALE GENOMIC DNA]</scope>
    <source>
        <strain evidence="8 9">NBRC 109484</strain>
    </source>
</reference>
<dbReference type="Proteomes" id="UP000326509">
    <property type="component" value="Unassembled WGS sequence"/>
</dbReference>